<keyword evidence="5" id="KW-1185">Reference proteome</keyword>
<dbReference type="PANTHER" id="PTHR22870">
    <property type="entry name" value="REGULATOR OF CHROMOSOME CONDENSATION"/>
    <property type="match status" value="1"/>
</dbReference>
<feature type="region of interest" description="Disordered" evidence="3">
    <location>
        <begin position="1"/>
        <end position="51"/>
    </location>
</feature>
<dbReference type="SUPFAM" id="SSF50985">
    <property type="entry name" value="RCC1/BLIP-II"/>
    <property type="match status" value="1"/>
</dbReference>
<reference evidence="4 5" key="1">
    <citation type="journal article" date="2024" name="G3 (Bethesda)">
        <title>Genome assembly of Hibiscus sabdariffa L. provides insights into metabolisms of medicinal natural products.</title>
        <authorList>
            <person name="Kim T."/>
        </authorList>
    </citation>
    <scope>NUCLEOTIDE SEQUENCE [LARGE SCALE GENOMIC DNA]</scope>
    <source>
        <strain evidence="4">TK-2024</strain>
        <tissue evidence="4">Old leaves</tissue>
    </source>
</reference>
<keyword evidence="1" id="KW-0677">Repeat</keyword>
<dbReference type="PANTHER" id="PTHR22870:SF91">
    <property type="entry name" value="REGULATOR OF CHROMOSOME CONDENSATION (RCC1) FAMILY WITH FYVE ZINC FINGER DOMAIN-CONTAINING PROTEIN"/>
    <property type="match status" value="1"/>
</dbReference>
<evidence type="ECO:0000256" key="2">
    <source>
        <dbReference type="PROSITE-ProRule" id="PRU00235"/>
    </source>
</evidence>
<feature type="compositionally biased region" description="Low complexity" evidence="3">
    <location>
        <begin position="15"/>
        <end position="37"/>
    </location>
</feature>
<organism evidence="4 5">
    <name type="scientific">Hibiscus sabdariffa</name>
    <name type="common">roselle</name>
    <dbReference type="NCBI Taxonomy" id="183260"/>
    <lineage>
        <taxon>Eukaryota</taxon>
        <taxon>Viridiplantae</taxon>
        <taxon>Streptophyta</taxon>
        <taxon>Embryophyta</taxon>
        <taxon>Tracheophyta</taxon>
        <taxon>Spermatophyta</taxon>
        <taxon>Magnoliopsida</taxon>
        <taxon>eudicotyledons</taxon>
        <taxon>Gunneridae</taxon>
        <taxon>Pentapetalae</taxon>
        <taxon>rosids</taxon>
        <taxon>malvids</taxon>
        <taxon>Malvales</taxon>
        <taxon>Malvaceae</taxon>
        <taxon>Malvoideae</taxon>
        <taxon>Hibiscus</taxon>
    </lineage>
</organism>
<name>A0ABR2FGX1_9ROSI</name>
<dbReference type="InterPro" id="IPR000408">
    <property type="entry name" value="Reg_chr_condens"/>
</dbReference>
<sequence>MLMTDRFQDGRGLTSNSASDSCVSNSRNISSPGSSVSFNPNTSPKSLRPENSFRCERPLESNVVLDVYRVACGVKHAALVTSQVLYVENFILVPLQWLGNFIHGEMELATLGFLVMVPMSAIGYQREFQVLLSDLQVSSVTCGPSHTALITSTLNRAAVYFGDGKFGVLGHGVSSGKLLTHGGMGQKSSWTRRQGTDCVPELIDYSFYRGACAHSLTAGLTTSGNIFTMGSSVYGQLGNPLADRMTPCLGEDKLSRECVEEIACGAYHVATLCMGKSG</sequence>
<feature type="repeat" description="RCC1" evidence="2">
    <location>
        <begin position="224"/>
        <end position="275"/>
    </location>
</feature>
<proteinExistence type="predicted"/>
<dbReference type="InterPro" id="IPR009091">
    <property type="entry name" value="RCC1/BLIP-II"/>
</dbReference>
<evidence type="ECO:0000313" key="4">
    <source>
        <dbReference type="EMBL" id="KAK8580189.1"/>
    </source>
</evidence>
<dbReference type="Pfam" id="PF00415">
    <property type="entry name" value="RCC1"/>
    <property type="match status" value="1"/>
</dbReference>
<gene>
    <name evidence="4" type="ORF">V6N12_070473</name>
</gene>
<dbReference type="Proteomes" id="UP001472677">
    <property type="component" value="Unassembled WGS sequence"/>
</dbReference>
<evidence type="ECO:0000256" key="1">
    <source>
        <dbReference type="ARBA" id="ARBA00022737"/>
    </source>
</evidence>
<dbReference type="Gene3D" id="2.130.10.30">
    <property type="entry name" value="Regulator of chromosome condensation 1/beta-lactamase-inhibitor protein II"/>
    <property type="match status" value="2"/>
</dbReference>
<dbReference type="InterPro" id="IPR051210">
    <property type="entry name" value="Ub_ligase/GEF_domain"/>
</dbReference>
<dbReference type="EMBL" id="JBBPBM010000006">
    <property type="protein sequence ID" value="KAK8580189.1"/>
    <property type="molecule type" value="Genomic_DNA"/>
</dbReference>
<protein>
    <submittedName>
        <fullName evidence="4">Uncharacterized protein</fullName>
    </submittedName>
</protein>
<comment type="caution">
    <text evidence="4">The sequence shown here is derived from an EMBL/GenBank/DDBJ whole genome shotgun (WGS) entry which is preliminary data.</text>
</comment>
<dbReference type="PROSITE" id="PS50012">
    <property type="entry name" value="RCC1_3"/>
    <property type="match status" value="1"/>
</dbReference>
<evidence type="ECO:0000313" key="5">
    <source>
        <dbReference type="Proteomes" id="UP001472677"/>
    </source>
</evidence>
<accession>A0ABR2FGX1</accession>
<evidence type="ECO:0000256" key="3">
    <source>
        <dbReference type="SAM" id="MobiDB-lite"/>
    </source>
</evidence>